<keyword evidence="5" id="KW-1185">Reference proteome</keyword>
<reference evidence="3 5" key="2">
    <citation type="submission" date="2018-08" db="EMBL/GenBank/DDBJ databases">
        <title>Genomic Encyclopedia of Archaeal and Bacterial Type Strains, Phase II (KMG-II): from individual species to whole genera.</title>
        <authorList>
            <person name="Goeker M."/>
        </authorList>
    </citation>
    <scope>NUCLEOTIDE SEQUENCE [LARGE SCALE GENOMIC DNA]</scope>
    <source>
        <strain evidence="3 5">DSM 2261</strain>
    </source>
</reference>
<organism evidence="2 4">
    <name type="scientific">Archangium gephyra</name>
    <dbReference type="NCBI Taxonomy" id="48"/>
    <lineage>
        <taxon>Bacteria</taxon>
        <taxon>Pseudomonadati</taxon>
        <taxon>Myxococcota</taxon>
        <taxon>Myxococcia</taxon>
        <taxon>Myxococcales</taxon>
        <taxon>Cystobacterineae</taxon>
        <taxon>Archangiaceae</taxon>
        <taxon>Archangium</taxon>
    </lineage>
</organism>
<evidence type="ECO:0000313" key="5">
    <source>
        <dbReference type="Proteomes" id="UP000256345"/>
    </source>
</evidence>
<protein>
    <submittedName>
        <fullName evidence="3">CHAT domain-containing protein</fullName>
    </submittedName>
</protein>
<evidence type="ECO:0000259" key="1">
    <source>
        <dbReference type="Pfam" id="PF12770"/>
    </source>
</evidence>
<evidence type="ECO:0000313" key="4">
    <source>
        <dbReference type="Proteomes" id="UP000035579"/>
    </source>
</evidence>
<evidence type="ECO:0000313" key="2">
    <source>
        <dbReference type="EMBL" id="AKJ05293.1"/>
    </source>
</evidence>
<dbReference type="EMBL" id="QUMU01000002">
    <property type="protein sequence ID" value="REG35981.1"/>
    <property type="molecule type" value="Genomic_DNA"/>
</dbReference>
<sequence length="697" mass="78754">MYPREGMARAERNPWLELTISRVGAEMRISARSSREENPPPHTLDPALSTGLLQQFATNLQRAVEDAGPIEQGLLHQSHALHEAIFQGELQKTLARLLEAAEDRKVLLRFMLHDSELKGFPWEALCEPRTSRHFLGNSPTLFPVRGIHTGEPWQPREVRKGVSLMVVAPSDLTMHEPLRLKLQESIEAGELTWLEPIAGIGADKEYFFERLRDEPELHILHFIGHGRVHQDTPQLRFVDPDGQEHWLDVELLAQEIKQLDRKDLRLIVLEACRGAEPGPLASAAELLLRYGVEAVIAYLWPVDADVARLCSTAFYKGLTSATKQQGDVAQSLNVARRMVLSSKSSSSAAAFSPVLYLRGSNPVLFNFKRRKLAPALTAPKEQPALPPALQWLLRQRFSLVLGDRWRNERPLLEQFRERLQQRLREDGQEHLPEGLPISALTQRYALRINKSALEVVFRDLFENLARHSPLVEALARWLAPGFHITLLRLPVLEFALARQQPGRTICTLQPSGPEGSRIRVMWRTAHQGDNWKSLQLQARPEPGSPLEDSLVQEMTQALNPRQSIVLARPYRGYPPSHPFELEEPFLTEDDYLQGAWRLENGLPPDLATPLLAAVRNQPALLMGMSILTWHHRMLLHRLFDGKKLPDRSLVLLEPGEKEQVLWERGDGLPSKQGVRALELGDAALIAQLEAHAPPEVP</sequence>
<reference evidence="2 4" key="1">
    <citation type="submission" date="2015-05" db="EMBL/GenBank/DDBJ databases">
        <title>Genome assembly of Archangium gephyra DSM 2261.</title>
        <authorList>
            <person name="Sharma G."/>
            <person name="Subramanian S."/>
        </authorList>
    </citation>
    <scope>NUCLEOTIDE SEQUENCE [LARGE SCALE GENOMIC DNA]</scope>
    <source>
        <strain evidence="2 4">DSM 2261</strain>
    </source>
</reference>
<accession>A0AAC8TGM8</accession>
<dbReference type="Pfam" id="PF12770">
    <property type="entry name" value="CHAT"/>
    <property type="match status" value="1"/>
</dbReference>
<dbReference type="EMBL" id="CP011509">
    <property type="protein sequence ID" value="AKJ05293.1"/>
    <property type="molecule type" value="Genomic_DNA"/>
</dbReference>
<dbReference type="AlphaFoldDB" id="A0AAC8TGM8"/>
<name>A0AAC8TGM8_9BACT</name>
<dbReference type="Proteomes" id="UP000035579">
    <property type="component" value="Chromosome"/>
</dbReference>
<feature type="domain" description="CHAT" evidence="1">
    <location>
        <begin position="79"/>
        <end position="345"/>
    </location>
</feature>
<gene>
    <name evidence="2" type="ORF">AA314_06919</name>
    <name evidence="3" type="ORF">ATI61_102355</name>
</gene>
<proteinExistence type="predicted"/>
<evidence type="ECO:0000313" key="3">
    <source>
        <dbReference type="EMBL" id="REG35981.1"/>
    </source>
</evidence>
<dbReference type="InterPro" id="IPR024983">
    <property type="entry name" value="CHAT_dom"/>
</dbReference>
<dbReference type="Proteomes" id="UP000256345">
    <property type="component" value="Unassembled WGS sequence"/>
</dbReference>
<dbReference type="KEGG" id="age:AA314_06919"/>